<feature type="compositionally biased region" description="Basic and acidic residues" evidence="4">
    <location>
        <begin position="60"/>
        <end position="76"/>
    </location>
</feature>
<evidence type="ECO:0000256" key="3">
    <source>
        <dbReference type="PROSITE-ProRule" id="PRU00267"/>
    </source>
</evidence>
<organism evidence="6 7">
    <name type="scientific">Dacryopinax primogenitus (strain DJM 731)</name>
    <name type="common">Brown rot fungus</name>
    <dbReference type="NCBI Taxonomy" id="1858805"/>
    <lineage>
        <taxon>Eukaryota</taxon>
        <taxon>Fungi</taxon>
        <taxon>Dikarya</taxon>
        <taxon>Basidiomycota</taxon>
        <taxon>Agaricomycotina</taxon>
        <taxon>Dacrymycetes</taxon>
        <taxon>Dacrymycetales</taxon>
        <taxon>Dacrymycetaceae</taxon>
        <taxon>Dacryopinax</taxon>
    </lineage>
</organism>
<dbReference type="InterPro" id="IPR009071">
    <property type="entry name" value="HMG_box_dom"/>
</dbReference>
<reference evidence="6 7" key="1">
    <citation type="journal article" date="2012" name="Science">
        <title>The Paleozoic origin of enzymatic lignin decomposition reconstructed from 31 fungal genomes.</title>
        <authorList>
            <person name="Floudas D."/>
            <person name="Binder M."/>
            <person name="Riley R."/>
            <person name="Barry K."/>
            <person name="Blanchette R.A."/>
            <person name="Henrissat B."/>
            <person name="Martinez A.T."/>
            <person name="Otillar R."/>
            <person name="Spatafora J.W."/>
            <person name="Yadav J.S."/>
            <person name="Aerts A."/>
            <person name="Benoit I."/>
            <person name="Boyd A."/>
            <person name="Carlson A."/>
            <person name="Copeland A."/>
            <person name="Coutinho P.M."/>
            <person name="de Vries R.P."/>
            <person name="Ferreira P."/>
            <person name="Findley K."/>
            <person name="Foster B."/>
            <person name="Gaskell J."/>
            <person name="Glotzer D."/>
            <person name="Gorecki P."/>
            <person name="Heitman J."/>
            <person name="Hesse C."/>
            <person name="Hori C."/>
            <person name="Igarashi K."/>
            <person name="Jurgens J.A."/>
            <person name="Kallen N."/>
            <person name="Kersten P."/>
            <person name="Kohler A."/>
            <person name="Kuees U."/>
            <person name="Kumar T.K.A."/>
            <person name="Kuo A."/>
            <person name="LaButti K."/>
            <person name="Larrondo L.F."/>
            <person name="Lindquist E."/>
            <person name="Ling A."/>
            <person name="Lombard V."/>
            <person name="Lucas S."/>
            <person name="Lundell T."/>
            <person name="Martin R."/>
            <person name="McLaughlin D.J."/>
            <person name="Morgenstern I."/>
            <person name="Morin E."/>
            <person name="Murat C."/>
            <person name="Nagy L.G."/>
            <person name="Nolan M."/>
            <person name="Ohm R.A."/>
            <person name="Patyshakuliyeva A."/>
            <person name="Rokas A."/>
            <person name="Ruiz-Duenas F.J."/>
            <person name="Sabat G."/>
            <person name="Salamov A."/>
            <person name="Samejima M."/>
            <person name="Schmutz J."/>
            <person name="Slot J.C."/>
            <person name="St John F."/>
            <person name="Stenlid J."/>
            <person name="Sun H."/>
            <person name="Sun S."/>
            <person name="Syed K."/>
            <person name="Tsang A."/>
            <person name="Wiebenga A."/>
            <person name="Young D."/>
            <person name="Pisabarro A."/>
            <person name="Eastwood D.C."/>
            <person name="Martin F."/>
            <person name="Cullen D."/>
            <person name="Grigoriev I.V."/>
            <person name="Hibbett D.S."/>
        </authorList>
    </citation>
    <scope>NUCLEOTIDE SEQUENCE [LARGE SCALE GENOMIC DNA]</scope>
    <source>
        <strain evidence="6 7">DJM-731 SS1</strain>
    </source>
</reference>
<evidence type="ECO:0000256" key="2">
    <source>
        <dbReference type="ARBA" id="ARBA00023242"/>
    </source>
</evidence>
<accession>M5FP71</accession>
<feature type="compositionally biased region" description="Pro residues" evidence="4">
    <location>
        <begin position="7"/>
        <end position="20"/>
    </location>
</feature>
<keyword evidence="1 3" id="KW-0238">DNA-binding</keyword>
<dbReference type="GeneID" id="63688885"/>
<dbReference type="OrthoDB" id="6247875at2759"/>
<name>M5FP71_DACPD</name>
<dbReference type="GO" id="GO:0000978">
    <property type="term" value="F:RNA polymerase II cis-regulatory region sequence-specific DNA binding"/>
    <property type="evidence" value="ECO:0007669"/>
    <property type="project" value="TreeGrafter"/>
</dbReference>
<proteinExistence type="predicted"/>
<dbReference type="AlphaFoldDB" id="M5FP71"/>
<feature type="region of interest" description="Disordered" evidence="4">
    <location>
        <begin position="45"/>
        <end position="77"/>
    </location>
</feature>
<dbReference type="Gene3D" id="1.10.30.10">
    <property type="entry name" value="High mobility group box domain"/>
    <property type="match status" value="1"/>
</dbReference>
<dbReference type="PROSITE" id="PS50118">
    <property type="entry name" value="HMG_BOX_2"/>
    <property type="match status" value="1"/>
</dbReference>
<dbReference type="SUPFAM" id="SSF47095">
    <property type="entry name" value="HMG-box"/>
    <property type="match status" value="1"/>
</dbReference>
<feature type="region of interest" description="Disordered" evidence="4">
    <location>
        <begin position="311"/>
        <end position="364"/>
    </location>
</feature>
<keyword evidence="2 3" id="KW-0539">Nucleus</keyword>
<dbReference type="OMA" id="GRIITWY"/>
<dbReference type="RefSeq" id="XP_040625178.1">
    <property type="nucleotide sequence ID" value="XM_040773823.1"/>
</dbReference>
<evidence type="ECO:0000256" key="4">
    <source>
        <dbReference type="SAM" id="MobiDB-lite"/>
    </source>
</evidence>
<gene>
    <name evidence="6" type="ORF">DACRYDRAFT_24732</name>
</gene>
<dbReference type="HOGENOM" id="CLU_711774_0_0_1"/>
<dbReference type="EMBL" id="JH795874">
    <property type="protein sequence ID" value="EJT98280.1"/>
    <property type="molecule type" value="Genomic_DNA"/>
</dbReference>
<feature type="DNA-binding region" description="HMG box" evidence="3">
    <location>
        <begin position="75"/>
        <end position="144"/>
    </location>
</feature>
<dbReference type="InterPro" id="IPR051356">
    <property type="entry name" value="SOX/SOX-like_TF"/>
</dbReference>
<feature type="region of interest" description="Disordered" evidence="4">
    <location>
        <begin position="1"/>
        <end position="21"/>
    </location>
</feature>
<evidence type="ECO:0000313" key="7">
    <source>
        <dbReference type="Proteomes" id="UP000030653"/>
    </source>
</evidence>
<feature type="region of interest" description="Disordered" evidence="4">
    <location>
        <begin position="198"/>
        <end position="266"/>
    </location>
</feature>
<dbReference type="GO" id="GO:0005634">
    <property type="term" value="C:nucleus"/>
    <property type="evidence" value="ECO:0007669"/>
    <property type="project" value="UniProtKB-UniRule"/>
</dbReference>
<dbReference type="InterPro" id="IPR036910">
    <property type="entry name" value="HMG_box_dom_sf"/>
</dbReference>
<dbReference type="CDD" id="cd01389">
    <property type="entry name" value="HMG-box_ROX1-like"/>
    <property type="match status" value="1"/>
</dbReference>
<dbReference type="STRING" id="1858805.M5FP71"/>
<evidence type="ECO:0000256" key="1">
    <source>
        <dbReference type="ARBA" id="ARBA00023125"/>
    </source>
</evidence>
<feature type="compositionally biased region" description="Basic and acidic residues" evidence="4">
    <location>
        <begin position="243"/>
        <end position="254"/>
    </location>
</feature>
<keyword evidence="7" id="KW-1185">Reference proteome</keyword>
<dbReference type="PANTHER" id="PTHR45789">
    <property type="entry name" value="FI18025P1"/>
    <property type="match status" value="1"/>
</dbReference>
<sequence>MYGYGYPYPPAPPMPYPGGPPYYDERYGPSMGYGMPYYYPPPHSGRSDGSYASPLSESPPPRRETINRTKDGEHVPRPRNAFIFFRSHLINSGTIPHSLEPDHRNLSRIAGEMWKKLTAKEREPFNKMADDEKAEHKKKYPNYRYAPAQRTVHHTVLDGNRRKVHRRPEADEQERRRCAEMAELVHKGVSGEALEAAMKGKGHFADPSAPKRKRMRYREPDSDDDDERHPQVAPAYRNSAMSRRREADQNDRQEAQVPNPHYMNPQMVGKAPAPPFYAGRDAPSAFSVTRDEPPATPLDGRLEPFQLLSEQSRPPSANNVQANGKTVSAAPSAPITVLKVEPQAPEDHEASPLSSPSTSAHEPVMSNGDMSYYLRGIAQMDGFLTASG</sequence>
<feature type="domain" description="HMG box" evidence="5">
    <location>
        <begin position="75"/>
        <end position="144"/>
    </location>
</feature>
<evidence type="ECO:0000313" key="6">
    <source>
        <dbReference type="EMBL" id="EJT98280.1"/>
    </source>
</evidence>
<evidence type="ECO:0000259" key="5">
    <source>
        <dbReference type="PROSITE" id="PS50118"/>
    </source>
</evidence>
<dbReference type="Pfam" id="PF00505">
    <property type="entry name" value="HMG_box"/>
    <property type="match status" value="1"/>
</dbReference>
<dbReference type="SMART" id="SM00398">
    <property type="entry name" value="HMG"/>
    <property type="match status" value="1"/>
</dbReference>
<dbReference type="Proteomes" id="UP000030653">
    <property type="component" value="Unassembled WGS sequence"/>
</dbReference>
<dbReference type="PANTHER" id="PTHR45789:SF2">
    <property type="entry name" value="FI18025P1"/>
    <property type="match status" value="1"/>
</dbReference>
<dbReference type="GO" id="GO:0000981">
    <property type="term" value="F:DNA-binding transcription factor activity, RNA polymerase II-specific"/>
    <property type="evidence" value="ECO:0007669"/>
    <property type="project" value="TreeGrafter"/>
</dbReference>
<protein>
    <recommendedName>
        <fullName evidence="5">HMG box domain-containing protein</fullName>
    </recommendedName>
</protein>
<feature type="compositionally biased region" description="Polar residues" evidence="4">
    <location>
        <begin position="311"/>
        <end position="326"/>
    </location>
</feature>